<dbReference type="Gene3D" id="3.40.50.300">
    <property type="entry name" value="P-loop containing nucleotide triphosphate hydrolases"/>
    <property type="match status" value="1"/>
</dbReference>
<protein>
    <recommendedName>
        <fullName evidence="13">ABC transporter ATP-binding/permease protein</fullName>
    </recommendedName>
</protein>
<dbReference type="BioCyc" id="PMAR59922:G1G80-2511-MONOMER"/>
<feature type="transmembrane region" description="Helical" evidence="8">
    <location>
        <begin position="745"/>
        <end position="766"/>
    </location>
</feature>
<feature type="transmembrane region" description="Helical" evidence="8">
    <location>
        <begin position="517"/>
        <end position="535"/>
    </location>
</feature>
<evidence type="ECO:0000313" key="11">
    <source>
        <dbReference type="EMBL" id="ABM79589.1"/>
    </source>
</evidence>
<gene>
    <name evidence="11" type="ordered locus">P9303_28591</name>
</gene>
<dbReference type="InterPro" id="IPR000253">
    <property type="entry name" value="FHA_dom"/>
</dbReference>
<evidence type="ECO:0000313" key="12">
    <source>
        <dbReference type="Proteomes" id="UP000002274"/>
    </source>
</evidence>
<dbReference type="GO" id="GO:0016020">
    <property type="term" value="C:membrane"/>
    <property type="evidence" value="ECO:0007669"/>
    <property type="project" value="UniProtKB-SubCell"/>
</dbReference>
<evidence type="ECO:0000256" key="7">
    <source>
        <dbReference type="ARBA" id="ARBA00023136"/>
    </source>
</evidence>
<feature type="domain" description="ABC transporter" evidence="10">
    <location>
        <begin position="207"/>
        <end position="444"/>
    </location>
</feature>
<keyword evidence="6 8" id="KW-1133">Transmembrane helix</keyword>
<feature type="domain" description="FHA" evidence="9">
    <location>
        <begin position="133"/>
        <end position="181"/>
    </location>
</feature>
<evidence type="ECO:0000259" key="10">
    <source>
        <dbReference type="PROSITE" id="PS50893"/>
    </source>
</evidence>
<dbReference type="Proteomes" id="UP000002274">
    <property type="component" value="Chromosome"/>
</dbReference>
<dbReference type="SMART" id="SM00382">
    <property type="entry name" value="AAA"/>
    <property type="match status" value="1"/>
</dbReference>
<feature type="domain" description="FHA" evidence="9">
    <location>
        <begin position="23"/>
        <end position="79"/>
    </location>
</feature>
<dbReference type="HOGENOM" id="CLU_012042_0_0_3"/>
<organism evidence="11 12">
    <name type="scientific">Prochlorococcus marinus (strain MIT 9303)</name>
    <dbReference type="NCBI Taxonomy" id="59922"/>
    <lineage>
        <taxon>Bacteria</taxon>
        <taxon>Bacillati</taxon>
        <taxon>Cyanobacteriota</taxon>
        <taxon>Cyanophyceae</taxon>
        <taxon>Synechococcales</taxon>
        <taxon>Prochlorococcaceae</taxon>
        <taxon>Prochlorococcus</taxon>
    </lineage>
</organism>
<keyword evidence="2" id="KW-0813">Transport</keyword>
<keyword evidence="7 8" id="KW-0472">Membrane</keyword>
<dbReference type="Pfam" id="PF00005">
    <property type="entry name" value="ABC_tran"/>
    <property type="match status" value="1"/>
</dbReference>
<dbReference type="GO" id="GO:0140359">
    <property type="term" value="F:ABC-type transporter activity"/>
    <property type="evidence" value="ECO:0007669"/>
    <property type="project" value="InterPro"/>
</dbReference>
<dbReference type="SUPFAM" id="SSF49879">
    <property type="entry name" value="SMAD/FHA domain"/>
    <property type="match status" value="2"/>
</dbReference>
<dbReference type="InterPro" id="IPR017871">
    <property type="entry name" value="ABC_transporter-like_CS"/>
</dbReference>
<dbReference type="SUPFAM" id="SSF52540">
    <property type="entry name" value="P-loop containing nucleoside triphosphate hydrolases"/>
    <property type="match status" value="1"/>
</dbReference>
<evidence type="ECO:0008006" key="13">
    <source>
        <dbReference type="Google" id="ProtNLM"/>
    </source>
</evidence>
<dbReference type="AlphaFoldDB" id="A2CDM9"/>
<feature type="transmembrane region" description="Helical" evidence="8">
    <location>
        <begin position="669"/>
        <end position="688"/>
    </location>
</feature>
<accession>A2CDM9</accession>
<dbReference type="PANTHER" id="PTHR48041:SF139">
    <property type="entry name" value="PROTEIN SCARLET"/>
    <property type="match status" value="1"/>
</dbReference>
<dbReference type="Pfam" id="PF01061">
    <property type="entry name" value="ABC2_membrane"/>
    <property type="match status" value="1"/>
</dbReference>
<evidence type="ECO:0000256" key="8">
    <source>
        <dbReference type="SAM" id="Phobius"/>
    </source>
</evidence>
<dbReference type="InterPro" id="IPR003439">
    <property type="entry name" value="ABC_transporter-like_ATP-bd"/>
</dbReference>
<keyword evidence="4" id="KW-0547">Nucleotide-binding</keyword>
<dbReference type="GO" id="GO:0005524">
    <property type="term" value="F:ATP binding"/>
    <property type="evidence" value="ECO:0007669"/>
    <property type="project" value="UniProtKB-KW"/>
</dbReference>
<dbReference type="Gene3D" id="2.60.200.20">
    <property type="match status" value="2"/>
</dbReference>
<dbReference type="Pfam" id="PF00498">
    <property type="entry name" value="FHA"/>
    <property type="match status" value="2"/>
</dbReference>
<evidence type="ECO:0000256" key="4">
    <source>
        <dbReference type="ARBA" id="ARBA00022741"/>
    </source>
</evidence>
<evidence type="ECO:0000256" key="2">
    <source>
        <dbReference type="ARBA" id="ARBA00022448"/>
    </source>
</evidence>
<dbReference type="InterPro" id="IPR027417">
    <property type="entry name" value="P-loop_NTPase"/>
</dbReference>
<keyword evidence="3 8" id="KW-0812">Transmembrane</keyword>
<dbReference type="KEGG" id="pmf:P9303_28591"/>
<dbReference type="GO" id="GO:0016887">
    <property type="term" value="F:ATP hydrolysis activity"/>
    <property type="evidence" value="ECO:0007669"/>
    <property type="project" value="InterPro"/>
</dbReference>
<comment type="subcellular location">
    <subcellularLocation>
        <location evidence="1">Membrane</location>
        <topology evidence="1">Multi-pass membrane protein</topology>
    </subcellularLocation>
</comment>
<dbReference type="InterPro" id="IPR008984">
    <property type="entry name" value="SMAD_FHA_dom_sf"/>
</dbReference>
<reference evidence="11 12" key="1">
    <citation type="journal article" date="2007" name="PLoS Genet.">
        <title>Patterns and implications of gene gain and loss in the evolution of Prochlorococcus.</title>
        <authorList>
            <person name="Kettler G.C."/>
            <person name="Martiny A.C."/>
            <person name="Huang K."/>
            <person name="Zucker J."/>
            <person name="Coleman M.L."/>
            <person name="Rodrigue S."/>
            <person name="Chen F."/>
            <person name="Lapidus A."/>
            <person name="Ferriera S."/>
            <person name="Johnson J."/>
            <person name="Steglich C."/>
            <person name="Church G.M."/>
            <person name="Richardson P."/>
            <person name="Chisholm S.W."/>
        </authorList>
    </citation>
    <scope>NUCLEOTIDE SEQUENCE [LARGE SCALE GENOMIC DNA]</scope>
    <source>
        <strain evidence="11 12">MIT 9303</strain>
    </source>
</reference>
<feature type="transmembrane region" description="Helical" evidence="8">
    <location>
        <begin position="599"/>
        <end position="625"/>
    </location>
</feature>
<proteinExistence type="predicted"/>
<dbReference type="PROSITE" id="PS50006">
    <property type="entry name" value="FHA_DOMAIN"/>
    <property type="match status" value="2"/>
</dbReference>
<dbReference type="PROSITE" id="PS00211">
    <property type="entry name" value="ABC_TRANSPORTER_1"/>
    <property type="match status" value="1"/>
</dbReference>
<sequence>MSVVLFSRCRNEETNVSLPVGELSIGRSPDADINLPTDWTLLSALHLSLQVTSDGSLAVRDGVAGKPSTNGTQLNCGYLSADRWTPLRLGDELQIGSQIKDAVRLAVLSDATNTSQGSSAEQQRQWQLEGRRLTMGRGLDCDVKLSGPTISRLHCSINRSGNDIVLLDQSRNGIFVNDRPVNRQVRLRDGDQIKVGTSVFVWSTPWLSRQTSGKSYRIDVRDLWLKGRISGSNLSIEPGQLVAFVGGSGAGKSSLLTTIVGQNLDYQGQILVNGNELRETYGAIKQEIGFVPQDDIVHLDLTVEEVLRYSARLKLPDVDEQRAAVERVLDELEISHRRKALVRELSGGQRKRVSIGVELIADPRILFLDEPTSGLDPGLDKRMMELLRSLANSGRTVALVTHATNNVMLCDQVVFLARGGQLCYAGPPSQCLDHFQLTGDFSDIYQYLERTDQEIASIADSYRAEILKVLPKVSSQSGSTSHSLETKRAGRLGLVIQQFRTLLSRDAILTFRDSTSLVLNAVTAPLAVLMIAFAANNRQIFSDLDAIDASTYPDALRVLFVIICATIWVGLSTSLQSLVKDRGIFLRERSFNLLPESYLSAKIIVMFFQAVVQSLLILATVKIFFDSPDTTFLNWPLSIAMVCFTTLITIGSQALMTSSLVKNSQQASSIAPLLLIPQLIFGGVLFTLSKTADDIYPLITSRWAMKAMGIYSDITELIPGGQTAINQMPGASSYEATLSNLHSSFLLMAIQCAAFLMLTLGSLLFLKHNR</sequence>
<dbReference type="SMART" id="SM00240">
    <property type="entry name" value="FHA"/>
    <property type="match status" value="2"/>
</dbReference>
<evidence type="ECO:0000256" key="5">
    <source>
        <dbReference type="ARBA" id="ARBA00022840"/>
    </source>
</evidence>
<evidence type="ECO:0000256" key="3">
    <source>
        <dbReference type="ARBA" id="ARBA00022692"/>
    </source>
</evidence>
<dbReference type="InterPro" id="IPR050352">
    <property type="entry name" value="ABCG_transporters"/>
</dbReference>
<dbReference type="RefSeq" id="WP_011827431.1">
    <property type="nucleotide sequence ID" value="NC_008820.1"/>
</dbReference>
<dbReference type="CDD" id="cd00060">
    <property type="entry name" value="FHA"/>
    <property type="match status" value="2"/>
</dbReference>
<evidence type="ECO:0000256" key="1">
    <source>
        <dbReference type="ARBA" id="ARBA00004141"/>
    </source>
</evidence>
<keyword evidence="5" id="KW-0067">ATP-binding</keyword>
<dbReference type="PROSITE" id="PS50893">
    <property type="entry name" value="ABC_TRANSPORTER_2"/>
    <property type="match status" value="1"/>
</dbReference>
<evidence type="ECO:0000256" key="6">
    <source>
        <dbReference type="ARBA" id="ARBA00022989"/>
    </source>
</evidence>
<feature type="transmembrane region" description="Helical" evidence="8">
    <location>
        <begin position="637"/>
        <end position="657"/>
    </location>
</feature>
<feature type="transmembrane region" description="Helical" evidence="8">
    <location>
        <begin position="555"/>
        <end position="579"/>
    </location>
</feature>
<dbReference type="EMBL" id="CP000554">
    <property type="protein sequence ID" value="ABM79589.1"/>
    <property type="molecule type" value="Genomic_DNA"/>
</dbReference>
<evidence type="ECO:0000259" key="9">
    <source>
        <dbReference type="PROSITE" id="PS50006"/>
    </source>
</evidence>
<dbReference type="STRING" id="59922.P9303_28591"/>
<dbReference type="InterPro" id="IPR003593">
    <property type="entry name" value="AAA+_ATPase"/>
</dbReference>
<dbReference type="InterPro" id="IPR013525">
    <property type="entry name" value="ABC2_TM"/>
</dbReference>
<name>A2CDM9_PROM3</name>
<dbReference type="PANTHER" id="PTHR48041">
    <property type="entry name" value="ABC TRANSPORTER G FAMILY MEMBER 28"/>
    <property type="match status" value="1"/>
</dbReference>